<comment type="caution">
    <text evidence="1">The sequence shown here is derived from an EMBL/GenBank/DDBJ whole genome shotgun (WGS) entry which is preliminary data.</text>
</comment>
<keyword evidence="2" id="KW-1185">Reference proteome</keyword>
<dbReference type="EMBL" id="CM045771">
    <property type="protein sequence ID" value="KAI7988940.1"/>
    <property type="molecule type" value="Genomic_DNA"/>
</dbReference>
<organism evidence="1 2">
    <name type="scientific">Camellia lanceoleosa</name>
    <dbReference type="NCBI Taxonomy" id="1840588"/>
    <lineage>
        <taxon>Eukaryota</taxon>
        <taxon>Viridiplantae</taxon>
        <taxon>Streptophyta</taxon>
        <taxon>Embryophyta</taxon>
        <taxon>Tracheophyta</taxon>
        <taxon>Spermatophyta</taxon>
        <taxon>Magnoliopsida</taxon>
        <taxon>eudicotyledons</taxon>
        <taxon>Gunneridae</taxon>
        <taxon>Pentapetalae</taxon>
        <taxon>asterids</taxon>
        <taxon>Ericales</taxon>
        <taxon>Theaceae</taxon>
        <taxon>Camellia</taxon>
    </lineage>
</organism>
<evidence type="ECO:0000313" key="2">
    <source>
        <dbReference type="Proteomes" id="UP001060215"/>
    </source>
</evidence>
<proteinExistence type="predicted"/>
<evidence type="ECO:0000313" key="1">
    <source>
        <dbReference type="EMBL" id="KAI7988940.1"/>
    </source>
</evidence>
<dbReference type="Proteomes" id="UP001060215">
    <property type="component" value="Chromosome 14"/>
</dbReference>
<accession>A0ACC0FJL2</accession>
<name>A0ACC0FJL2_9ERIC</name>
<reference evidence="1 2" key="1">
    <citation type="journal article" date="2022" name="Plant J.">
        <title>Chromosome-level genome of Camellia lanceoleosa provides a valuable resource for understanding genome evolution and self-incompatibility.</title>
        <authorList>
            <person name="Gong W."/>
            <person name="Xiao S."/>
            <person name="Wang L."/>
            <person name="Liao Z."/>
            <person name="Chang Y."/>
            <person name="Mo W."/>
            <person name="Hu G."/>
            <person name="Li W."/>
            <person name="Zhao G."/>
            <person name="Zhu H."/>
            <person name="Hu X."/>
            <person name="Ji K."/>
            <person name="Xiang X."/>
            <person name="Song Q."/>
            <person name="Yuan D."/>
            <person name="Jin S."/>
            <person name="Zhang L."/>
        </authorList>
    </citation>
    <scope>NUCLEOTIDE SEQUENCE [LARGE SCALE GENOMIC DNA]</scope>
    <source>
        <strain evidence="1">SQ_2022a</strain>
    </source>
</reference>
<gene>
    <name evidence="1" type="ORF">LOK49_LG13G02510</name>
</gene>
<sequence length="115" mass="12704">MAVEYPPEDPTGEEAQSEHHCHTLPPPPPNKTSLLRNRKPTKADPTPNSQINEFIDFEQFSDEISAKELNLPTHPIKNSISFSTRAEHRKVSTKTEREGGETLRSSGGEGGSAVR</sequence>
<protein>
    <submittedName>
        <fullName evidence="1">Uncharacterized protein</fullName>
    </submittedName>
</protein>